<dbReference type="InterPro" id="IPR023298">
    <property type="entry name" value="ATPase_P-typ_TM_dom_sf"/>
</dbReference>
<dbReference type="Pfam" id="PF00689">
    <property type="entry name" value="Cation_ATPase_C"/>
    <property type="match status" value="1"/>
</dbReference>
<dbReference type="NCBIfam" id="TIGR01494">
    <property type="entry name" value="ATPase_P-type"/>
    <property type="match status" value="2"/>
</dbReference>
<dbReference type="PANTHER" id="PTHR42861">
    <property type="entry name" value="CALCIUM-TRANSPORTING ATPASE"/>
    <property type="match status" value="1"/>
</dbReference>
<evidence type="ECO:0000313" key="11">
    <source>
        <dbReference type="Proteomes" id="UP001231109"/>
    </source>
</evidence>
<protein>
    <submittedName>
        <fullName evidence="10">Cation-translocating P-type ATPase</fullName>
    </submittedName>
</protein>
<feature type="transmembrane region" description="Helical" evidence="8">
    <location>
        <begin position="679"/>
        <end position="702"/>
    </location>
</feature>
<dbReference type="SUPFAM" id="SSF81653">
    <property type="entry name" value="Calcium ATPase, transduction domain A"/>
    <property type="match status" value="1"/>
</dbReference>
<reference evidence="10 11" key="1">
    <citation type="submission" date="2022-11" db="EMBL/GenBank/DDBJ databases">
        <title>Viruses from the air-sea interface of a natural surface slick.</title>
        <authorList>
            <person name="Rahlff J."/>
            <person name="Holmfeldt K."/>
        </authorList>
    </citation>
    <scope>NUCLEOTIDE SEQUENCE [LARGE SCALE GENOMIC DNA]</scope>
    <source>
        <strain evidence="10 11">SMS4</strain>
    </source>
</reference>
<dbReference type="Pfam" id="PF00690">
    <property type="entry name" value="Cation_ATPase_N"/>
    <property type="match status" value="1"/>
</dbReference>
<dbReference type="SFLD" id="SFLDF00027">
    <property type="entry name" value="p-type_atpase"/>
    <property type="match status" value="1"/>
</dbReference>
<comment type="subcellular location">
    <subcellularLocation>
        <location evidence="1">Membrane</location>
        <topology evidence="1">Multi-pass membrane protein</topology>
    </subcellularLocation>
</comment>
<keyword evidence="2 8" id="KW-0812">Transmembrane</keyword>
<dbReference type="Gene3D" id="2.70.150.10">
    <property type="entry name" value="Calcium-transporting ATPase, cytoplasmic transduction domain A"/>
    <property type="match status" value="1"/>
</dbReference>
<dbReference type="EMBL" id="JAPJDZ010000072">
    <property type="protein sequence ID" value="MDP5137858.1"/>
    <property type="molecule type" value="Genomic_DNA"/>
</dbReference>
<feature type="transmembrane region" description="Helical" evidence="8">
    <location>
        <begin position="238"/>
        <end position="256"/>
    </location>
</feature>
<dbReference type="PRINTS" id="PR00119">
    <property type="entry name" value="CATATPASE"/>
</dbReference>
<gene>
    <name evidence="10" type="ORF">ORJ04_18050</name>
</gene>
<keyword evidence="3" id="KW-0547">Nucleotide-binding</keyword>
<dbReference type="InterPro" id="IPR006068">
    <property type="entry name" value="ATPase_P-typ_cation-transptr_C"/>
</dbReference>
<dbReference type="SUPFAM" id="SSF81665">
    <property type="entry name" value="Calcium ATPase, transmembrane domain M"/>
    <property type="match status" value="1"/>
</dbReference>
<dbReference type="InterPro" id="IPR036412">
    <property type="entry name" value="HAD-like_sf"/>
</dbReference>
<name>A0ABT9I396_9GAMM</name>
<dbReference type="Gene3D" id="1.20.1110.10">
    <property type="entry name" value="Calcium-transporting ATPase, transmembrane domain"/>
    <property type="match status" value="1"/>
</dbReference>
<feature type="transmembrane region" description="Helical" evidence="8">
    <location>
        <begin position="826"/>
        <end position="846"/>
    </location>
</feature>
<dbReference type="SFLD" id="SFLDG00002">
    <property type="entry name" value="C1.7:_P-type_atpase_like"/>
    <property type="match status" value="1"/>
</dbReference>
<evidence type="ECO:0000256" key="4">
    <source>
        <dbReference type="ARBA" id="ARBA00022840"/>
    </source>
</evidence>
<evidence type="ECO:0000256" key="3">
    <source>
        <dbReference type="ARBA" id="ARBA00022741"/>
    </source>
</evidence>
<keyword evidence="11" id="KW-1185">Reference proteome</keyword>
<organism evidence="10 11">
    <name type="scientific">Rheinheimera baltica</name>
    <dbReference type="NCBI Taxonomy" id="67576"/>
    <lineage>
        <taxon>Bacteria</taxon>
        <taxon>Pseudomonadati</taxon>
        <taxon>Pseudomonadota</taxon>
        <taxon>Gammaproteobacteria</taxon>
        <taxon>Chromatiales</taxon>
        <taxon>Chromatiaceae</taxon>
        <taxon>Rheinheimera</taxon>
    </lineage>
</organism>
<comment type="caution">
    <text evidence="10">The sequence shown here is derived from an EMBL/GenBank/DDBJ whole genome shotgun (WGS) entry which is preliminary data.</text>
</comment>
<dbReference type="Pfam" id="PF00122">
    <property type="entry name" value="E1-E2_ATPase"/>
    <property type="match status" value="1"/>
</dbReference>
<dbReference type="Proteomes" id="UP001231109">
    <property type="component" value="Unassembled WGS sequence"/>
</dbReference>
<evidence type="ECO:0000256" key="6">
    <source>
        <dbReference type="ARBA" id="ARBA00022989"/>
    </source>
</evidence>
<feature type="transmembrane region" description="Helical" evidence="8">
    <location>
        <begin position="653"/>
        <end position="673"/>
    </location>
</feature>
<feature type="transmembrane region" description="Helical" evidence="8">
    <location>
        <begin position="40"/>
        <end position="66"/>
    </location>
</feature>
<dbReference type="SFLD" id="SFLDS00003">
    <property type="entry name" value="Haloacid_Dehalogenase"/>
    <property type="match status" value="1"/>
</dbReference>
<evidence type="ECO:0000256" key="1">
    <source>
        <dbReference type="ARBA" id="ARBA00004141"/>
    </source>
</evidence>
<evidence type="ECO:0000256" key="8">
    <source>
        <dbReference type="SAM" id="Phobius"/>
    </source>
</evidence>
<proteinExistence type="predicted"/>
<feature type="transmembrane region" description="Helical" evidence="8">
    <location>
        <begin position="758"/>
        <end position="775"/>
    </location>
</feature>
<dbReference type="Gene3D" id="3.40.1110.10">
    <property type="entry name" value="Calcium-transporting ATPase, cytoplasmic domain N"/>
    <property type="match status" value="1"/>
</dbReference>
<dbReference type="SUPFAM" id="SSF56784">
    <property type="entry name" value="HAD-like"/>
    <property type="match status" value="1"/>
</dbReference>
<dbReference type="InterPro" id="IPR059000">
    <property type="entry name" value="ATPase_P-type_domA"/>
</dbReference>
<dbReference type="InterPro" id="IPR001757">
    <property type="entry name" value="P_typ_ATPase"/>
</dbReference>
<dbReference type="InterPro" id="IPR044492">
    <property type="entry name" value="P_typ_ATPase_HD_dom"/>
</dbReference>
<evidence type="ECO:0000256" key="7">
    <source>
        <dbReference type="ARBA" id="ARBA00023136"/>
    </source>
</evidence>
<keyword evidence="7 8" id="KW-0472">Membrane</keyword>
<dbReference type="Gene3D" id="3.40.50.1000">
    <property type="entry name" value="HAD superfamily/HAD-like"/>
    <property type="match status" value="1"/>
</dbReference>
<dbReference type="Pfam" id="PF00702">
    <property type="entry name" value="Hydrolase"/>
    <property type="match status" value="1"/>
</dbReference>
<feature type="transmembrane region" description="Helical" evidence="8">
    <location>
        <begin position="276"/>
        <end position="296"/>
    </location>
</feature>
<dbReference type="RefSeq" id="WP_305977062.1">
    <property type="nucleotide sequence ID" value="NZ_JAPJDZ010000072.1"/>
</dbReference>
<dbReference type="SUPFAM" id="SSF81660">
    <property type="entry name" value="Metal cation-transporting ATPase, ATP-binding domain N"/>
    <property type="match status" value="1"/>
</dbReference>
<feature type="transmembrane region" description="Helical" evidence="8">
    <location>
        <begin position="734"/>
        <end position="752"/>
    </location>
</feature>
<feature type="domain" description="Cation-transporting P-type ATPase N-terminal" evidence="9">
    <location>
        <begin position="2"/>
        <end position="68"/>
    </location>
</feature>
<sequence>MSAPNTVITDNLTGLCSSEAKQRLKTVGANTLPSAKPRSLFAIAWSIVREPMFILLISCGSVYLLLGSKTDAYILLGSVLIIMAMSFAQERKSERALEALRDLSSPRALVLRDSKPQRIAGRDVVPGDIIFLAEGDRVPADAVLLDSQTMTIDESLLSGESVPVRKLATSDIATTMQPPGGEDTAFVYSGSLVVQGKAKALVLATGETTALGSIGKALFSLQAEPSALQTETAQAVKVVALWSIVLVLVLTVWYGITRGDWLNGILAGLTMAMSILPAELPLILTIFLGLGAWRIAKKHVLTRRISAIEMLGAATVLCVDKTGTLTQNRMALAQVIVDEQVHVFDAAAEPEAESFAEEFHQTLEFAMLSSHRDPFDPMEQAIQQTGHAALAGTEHIHANWTLAEDYPLSPDLLAMSRVWRSPDQADYVIAAKGAPEAIIDLCHLSAEQAKHISRQVDKAAKQGLRLLAVAKAAFKQPDLPEIQHDFEFGFIGLIALTDPLRPTARPAISQCLAAGIRVIMITGDYPATALSIAEQCGLDVSAGVLTGEDIDALDETQLQQRLRQATVFCRVQPEQKLRLVQTLKSAGEIVAMTGDGVNDAPALKAAHIGIAMGGRGTDVARESAALVLLDDDFGSIVAAVRLGRRIVDNIRKAVVFVVAAHIPIAGLSMLPVMLGWPLILLPVHIVFFELMIDPTCSIVFEAEQEESDVMKRPPRKASEKIFNRTMLMRGLQQGAVLLLLLLGVYLAALWTGLAEQQARALTFSAMIIGDIWLIFINRSWSLPLVKSITLPNPALWWVIACGLMMLALALFLPFMNTLFHFERPPLGYLALTIVAVSTSLLLIAVLTRLQMQTKNQPAE</sequence>
<keyword evidence="5" id="KW-1278">Translocase</keyword>
<feature type="transmembrane region" description="Helical" evidence="8">
    <location>
        <begin position="72"/>
        <end position="88"/>
    </location>
</feature>
<dbReference type="InterPro" id="IPR023299">
    <property type="entry name" value="ATPase_P-typ_cyto_dom_N"/>
</dbReference>
<accession>A0ABT9I396</accession>
<keyword evidence="4" id="KW-0067">ATP-binding</keyword>
<dbReference type="InterPro" id="IPR023214">
    <property type="entry name" value="HAD_sf"/>
</dbReference>
<dbReference type="PRINTS" id="PR00120">
    <property type="entry name" value="HATPASE"/>
</dbReference>
<feature type="transmembrane region" description="Helical" evidence="8">
    <location>
        <begin position="795"/>
        <end position="814"/>
    </location>
</feature>
<dbReference type="PROSITE" id="PS00154">
    <property type="entry name" value="ATPASE_E1_E2"/>
    <property type="match status" value="1"/>
</dbReference>
<dbReference type="SMART" id="SM00831">
    <property type="entry name" value="Cation_ATPase_N"/>
    <property type="match status" value="1"/>
</dbReference>
<evidence type="ECO:0000313" key="10">
    <source>
        <dbReference type="EMBL" id="MDP5137858.1"/>
    </source>
</evidence>
<evidence type="ECO:0000256" key="2">
    <source>
        <dbReference type="ARBA" id="ARBA00022692"/>
    </source>
</evidence>
<evidence type="ECO:0000259" key="9">
    <source>
        <dbReference type="SMART" id="SM00831"/>
    </source>
</evidence>
<dbReference type="InterPro" id="IPR004014">
    <property type="entry name" value="ATPase_P-typ_cation-transptr_N"/>
</dbReference>
<evidence type="ECO:0000256" key="5">
    <source>
        <dbReference type="ARBA" id="ARBA00022967"/>
    </source>
</evidence>
<dbReference type="InterPro" id="IPR018303">
    <property type="entry name" value="ATPase_P-typ_P_site"/>
</dbReference>
<dbReference type="InterPro" id="IPR008250">
    <property type="entry name" value="ATPase_P-typ_transduc_dom_A_sf"/>
</dbReference>
<keyword evidence="6 8" id="KW-1133">Transmembrane helix</keyword>